<sequence>MISVRLHLVGSSVLILVSDGDPRPPVRREPDSTATGGRGLLLTEAMAIRWGYYRPKARPGKIVWAEVGVQPTSDSLLEAGEPRPRDHTVGSMLLGRVLTGLDGWE</sequence>
<dbReference type="PANTHER" id="PTHR35526:SF3">
    <property type="entry name" value="ANTI-SIGMA-F FACTOR RSBW"/>
    <property type="match status" value="1"/>
</dbReference>
<dbReference type="InterPro" id="IPR036890">
    <property type="entry name" value="HATPase_C_sf"/>
</dbReference>
<dbReference type="CDD" id="cd16936">
    <property type="entry name" value="HATPase_RsbW-like"/>
    <property type="match status" value="1"/>
</dbReference>
<dbReference type="AlphaFoldDB" id="A0A7W9UXQ0"/>
<organism evidence="1 2">
    <name type="scientific">Streptomyces zagrosensis</name>
    <dbReference type="NCBI Taxonomy" id="1042984"/>
    <lineage>
        <taxon>Bacteria</taxon>
        <taxon>Bacillati</taxon>
        <taxon>Actinomycetota</taxon>
        <taxon>Actinomycetes</taxon>
        <taxon>Kitasatosporales</taxon>
        <taxon>Streptomycetaceae</taxon>
        <taxon>Streptomyces</taxon>
    </lineage>
</organism>
<evidence type="ECO:0008006" key="3">
    <source>
        <dbReference type="Google" id="ProtNLM"/>
    </source>
</evidence>
<dbReference type="InterPro" id="IPR050267">
    <property type="entry name" value="Anti-sigma-factor_SerPK"/>
</dbReference>
<name>A0A7W9UXQ0_9ACTN</name>
<dbReference type="EMBL" id="JACHJL010000003">
    <property type="protein sequence ID" value="MBB5934546.1"/>
    <property type="molecule type" value="Genomic_DNA"/>
</dbReference>
<proteinExistence type="predicted"/>
<gene>
    <name evidence="1" type="ORF">FHS42_001593</name>
</gene>
<evidence type="ECO:0000313" key="2">
    <source>
        <dbReference type="Proteomes" id="UP000588098"/>
    </source>
</evidence>
<dbReference type="PANTHER" id="PTHR35526">
    <property type="entry name" value="ANTI-SIGMA-F FACTOR RSBW-RELATED"/>
    <property type="match status" value="1"/>
</dbReference>
<reference evidence="1 2" key="1">
    <citation type="submission" date="2020-08" db="EMBL/GenBank/DDBJ databases">
        <title>Genomic Encyclopedia of Type Strains, Phase III (KMG-III): the genomes of soil and plant-associated and newly described type strains.</title>
        <authorList>
            <person name="Whitman W."/>
        </authorList>
    </citation>
    <scope>NUCLEOTIDE SEQUENCE [LARGE SCALE GENOMIC DNA]</scope>
    <source>
        <strain evidence="1 2">CECT 8305</strain>
    </source>
</reference>
<dbReference type="Gene3D" id="3.30.565.10">
    <property type="entry name" value="Histidine kinase-like ATPase, C-terminal domain"/>
    <property type="match status" value="1"/>
</dbReference>
<protein>
    <recommendedName>
        <fullName evidence="3">ATP-binding protein</fullName>
    </recommendedName>
</protein>
<evidence type="ECO:0000313" key="1">
    <source>
        <dbReference type="EMBL" id="MBB5934546.1"/>
    </source>
</evidence>
<comment type="caution">
    <text evidence="1">The sequence shown here is derived from an EMBL/GenBank/DDBJ whole genome shotgun (WGS) entry which is preliminary data.</text>
</comment>
<accession>A0A7W9UXQ0</accession>
<dbReference type="Proteomes" id="UP000588098">
    <property type="component" value="Unassembled WGS sequence"/>
</dbReference>
<keyword evidence="2" id="KW-1185">Reference proteome</keyword>